<dbReference type="GO" id="GO:0004553">
    <property type="term" value="F:hydrolase activity, hydrolyzing O-glycosyl compounds"/>
    <property type="evidence" value="ECO:0007669"/>
    <property type="project" value="UniProtKB-ARBA"/>
</dbReference>
<evidence type="ECO:0000259" key="3">
    <source>
        <dbReference type="PROSITE" id="PS50853"/>
    </source>
</evidence>
<dbReference type="Gene3D" id="2.60.40.10">
    <property type="entry name" value="Immunoglobulins"/>
    <property type="match status" value="3"/>
</dbReference>
<keyword evidence="1" id="KW-0732">Signal</keyword>
<evidence type="ECO:0000313" key="5">
    <source>
        <dbReference type="EMBL" id="CAA6829345.1"/>
    </source>
</evidence>
<dbReference type="Gene3D" id="2.60.40.740">
    <property type="match status" value="1"/>
</dbReference>
<dbReference type="Pfam" id="PF00932">
    <property type="entry name" value="LTD"/>
    <property type="match status" value="1"/>
</dbReference>
<organism evidence="5">
    <name type="scientific">uncultured Aureispira sp</name>
    <dbReference type="NCBI Taxonomy" id="1331704"/>
    <lineage>
        <taxon>Bacteria</taxon>
        <taxon>Pseudomonadati</taxon>
        <taxon>Bacteroidota</taxon>
        <taxon>Saprospiria</taxon>
        <taxon>Saprospirales</taxon>
        <taxon>Saprospiraceae</taxon>
        <taxon>Aureispira</taxon>
        <taxon>environmental samples</taxon>
    </lineage>
</organism>
<reference evidence="5" key="1">
    <citation type="submission" date="2020-01" db="EMBL/GenBank/DDBJ databases">
        <authorList>
            <person name="Meier V. D."/>
            <person name="Meier V D."/>
        </authorList>
    </citation>
    <scope>NUCLEOTIDE SEQUENCE</scope>
    <source>
        <strain evidence="5">HLG_WM_MAG_10</strain>
    </source>
</reference>
<dbReference type="InterPro" id="IPR036415">
    <property type="entry name" value="Lamin_tail_dom_sf"/>
</dbReference>
<proteinExistence type="predicted"/>
<dbReference type="GO" id="GO:0005975">
    <property type="term" value="P:carbohydrate metabolic process"/>
    <property type="evidence" value="ECO:0007669"/>
    <property type="project" value="UniProtKB-ARBA"/>
</dbReference>
<dbReference type="InterPro" id="IPR013783">
    <property type="entry name" value="Ig-like_fold"/>
</dbReference>
<dbReference type="Pfam" id="PF00041">
    <property type="entry name" value="fn3"/>
    <property type="match status" value="2"/>
</dbReference>
<dbReference type="SUPFAM" id="SSF74853">
    <property type="entry name" value="Lamin A/C globular tail domain"/>
    <property type="match status" value="1"/>
</dbReference>
<accession>A0A6S6U4H9</accession>
<dbReference type="NCBIfam" id="TIGR04183">
    <property type="entry name" value="Por_Secre_tail"/>
    <property type="match status" value="1"/>
</dbReference>
<dbReference type="GO" id="GO:0016020">
    <property type="term" value="C:membrane"/>
    <property type="evidence" value="ECO:0007669"/>
    <property type="project" value="InterPro"/>
</dbReference>
<dbReference type="CDD" id="cd00063">
    <property type="entry name" value="FN3"/>
    <property type="match status" value="3"/>
</dbReference>
<feature type="domain" description="LTD" evidence="4">
    <location>
        <begin position="943"/>
        <end position="1102"/>
    </location>
</feature>
<dbReference type="InterPro" id="IPR013320">
    <property type="entry name" value="ConA-like_dom_sf"/>
</dbReference>
<dbReference type="Pfam" id="PF20009">
    <property type="entry name" value="GEVED"/>
    <property type="match status" value="1"/>
</dbReference>
<dbReference type="InterPro" id="IPR045474">
    <property type="entry name" value="GEVED"/>
</dbReference>
<dbReference type="EMBL" id="CACVAQ010000482">
    <property type="protein sequence ID" value="CAA6829345.1"/>
    <property type="molecule type" value="Genomic_DNA"/>
</dbReference>
<feature type="chain" id="PRO_5027907458" evidence="1">
    <location>
        <begin position="24"/>
        <end position="1460"/>
    </location>
</feature>
<dbReference type="SUPFAM" id="SSF49899">
    <property type="entry name" value="Concanavalin A-like lectins/glucanases"/>
    <property type="match status" value="1"/>
</dbReference>
<evidence type="ECO:0000256" key="1">
    <source>
        <dbReference type="SAM" id="SignalP"/>
    </source>
</evidence>
<feature type="domain" description="MAM" evidence="2">
    <location>
        <begin position="555"/>
        <end position="726"/>
    </location>
</feature>
<evidence type="ECO:0000259" key="2">
    <source>
        <dbReference type="PROSITE" id="PS50060"/>
    </source>
</evidence>
<name>A0A6S6U4H9_9BACT</name>
<gene>
    <name evidence="5" type="ORF">HELGO_WM24285</name>
</gene>
<dbReference type="Gene3D" id="2.60.120.200">
    <property type="match status" value="1"/>
</dbReference>
<dbReference type="Gene3D" id="2.60.120.260">
    <property type="entry name" value="Galactose-binding domain-like"/>
    <property type="match status" value="1"/>
</dbReference>
<dbReference type="SMART" id="SM00060">
    <property type="entry name" value="FN3"/>
    <property type="match status" value="3"/>
</dbReference>
<dbReference type="Pfam" id="PF18962">
    <property type="entry name" value="Por_Secre_tail"/>
    <property type="match status" value="1"/>
</dbReference>
<dbReference type="InterPro" id="IPR003961">
    <property type="entry name" value="FN3_dom"/>
</dbReference>
<sequence length="1460" mass="151810">MKKHLMKSFAFCLLGLGATNLSAQYCTTAGATSTFDSNVETTVLTGDAATSINYAGCTGTPATGLNDLTATQSVNVTAGNPYTADIQFGTCGDDYVGVGEAWIDWNQNENFDVNESIGTWSGTPPTTLSSFTFTVPVTAINGTTRMRVIQEEGGSLPLDPCQSFTYGSAADFSIVVSGGVAITCPSPTGLMASPILATSADLAWTETGTATSWAVEYGALGFAPGAGTTMFTGNNPLTITGLMPTTSYEFYVQAICGAGDSSTWAGPYAFVTPCVAATPTYSEDFSNFLNPCWSEARGVLSTSTTLTGTTSSWTTQFFGNTGSDFAARLNLYSNNRQEWITSQMIDLGTAATNYQLEFDIALTDYNTSNATTLGVDDTIAIVISTDYGVTWQMANVLQFWLPGSEPSNTGDHIIIDLSAYTGVVQFGFYAASSVGNADNDLFIDNFLITNLASCSAPNTLTAMNVMATSADLGWTETGTATSWAVEYGATGFAPGAGTTMLATTNPFSATGLMAATSYDFYVQAICGAGDSSIWVGPLTFTTPCAPVMAPYLEAFATNALPACWSEAGANSWEYGSTTTTPTGFAGHGAANVSDHSMGGGGNFIGMDGSNNGDTDVSTLMSPFVDITPLTNPELSYWVFSNNVNDAAQNKLIVEFYDGANWTVIDSIQSNLGSTWLEFTTDLSAFTVTGNTQVRFSVTGVSNGGFTFYNDILIDDVHFREMPSCPSPNALMVTNITATSADLAWTENGTATSWAVEYGATGFAPGAGTTMFVAANPFSATALMSATSYDFYVQAICGAGDSSQWVGPFTFATPCAVLSGDVSGDAILVGSLPYSTTGNTDSCYMDTRNNASADVWYQHIVEPCTDSLTISLCGSDFDTYVRVFASDANTQLFFNDDNSVACGTGGNSHLVIDVTNDSLINEGDTIFIMVEGFTTSQGMYDLNISSTIQCPVITDLVITEIMYNSPEGGTDSLEFVEIYNNGNADVDLTNYTLSGITYTFPAVTLPVGGYYVIGVNASAFNTVYGFAADGIATGGLSNSGEAVMISNAMGMVLDSVFYEDNAPWPTSPDGDGSSLILCDPASDNADGTNWSAATTSTGVIINGNLVLASPGAANACPAVLDVAVTSFYNLDSTYCNVPTITGSVIITNMDGVDVTNVPYTITANGAPIGAGTIALLAANASDTITVGPFPAATGAVNVVAMTSLVGDVNTSNDMLSMMVNISNTSATASVMTTISCNGDSTGAVMAVGTDGLGTYSYEWNADANLSTATLMNAAAGMHTVVVMDSIGCTDTAMVTLTEPTALVITTTDNGDGTAYATATGGTAGYTFLWDAAAGNQTTDTATTLVNGTYMVTVTDANGCSDTASVTVLIVGVNNIANLSNLNMFPNPANANVFVALELVENATVQINVTNSIGQLVISKELTNVQSETVELNTSTLTSGVYIVQFTIGTELVTRKLIVSKQ</sequence>
<dbReference type="SUPFAM" id="SSF49265">
    <property type="entry name" value="Fibronectin type III"/>
    <property type="match status" value="2"/>
</dbReference>
<protein>
    <submittedName>
        <fullName evidence="5">Internalin, putative</fullName>
    </submittedName>
</protein>
<dbReference type="InterPro" id="IPR000998">
    <property type="entry name" value="MAM_dom"/>
</dbReference>
<feature type="signal peptide" evidence="1">
    <location>
        <begin position="1"/>
        <end position="23"/>
    </location>
</feature>
<feature type="domain" description="Fibronectin type-III" evidence="3">
    <location>
        <begin position="456"/>
        <end position="545"/>
    </location>
</feature>
<dbReference type="PROSITE" id="PS50853">
    <property type="entry name" value="FN3"/>
    <property type="match status" value="3"/>
</dbReference>
<feature type="domain" description="Fibronectin type-III" evidence="3">
    <location>
        <begin position="726"/>
        <end position="815"/>
    </location>
</feature>
<dbReference type="InterPro" id="IPR036116">
    <property type="entry name" value="FN3_sf"/>
</dbReference>
<feature type="domain" description="Fibronectin type-III" evidence="3">
    <location>
        <begin position="186"/>
        <end position="275"/>
    </location>
</feature>
<dbReference type="PROSITE" id="PS51841">
    <property type="entry name" value="LTD"/>
    <property type="match status" value="1"/>
</dbReference>
<dbReference type="InterPro" id="IPR026444">
    <property type="entry name" value="Secre_tail"/>
</dbReference>
<dbReference type="PROSITE" id="PS50060">
    <property type="entry name" value="MAM_2"/>
    <property type="match status" value="1"/>
</dbReference>
<evidence type="ECO:0000259" key="4">
    <source>
        <dbReference type="PROSITE" id="PS51841"/>
    </source>
</evidence>
<dbReference type="Gene3D" id="2.60.40.1260">
    <property type="entry name" value="Lamin Tail domain"/>
    <property type="match status" value="1"/>
</dbReference>
<dbReference type="InterPro" id="IPR001322">
    <property type="entry name" value="Lamin_tail_dom"/>
</dbReference>